<name>A0A927BBS8_9BACT</name>
<dbReference type="Proteomes" id="UP000612233">
    <property type="component" value="Unassembled WGS sequence"/>
</dbReference>
<keyword evidence="1" id="KW-1133">Transmembrane helix</keyword>
<dbReference type="PROSITE" id="PS50125">
    <property type="entry name" value="GUANYLATE_CYCLASE_2"/>
    <property type="match status" value="1"/>
</dbReference>
<dbReference type="GO" id="GO:0035556">
    <property type="term" value="P:intracellular signal transduction"/>
    <property type="evidence" value="ECO:0007669"/>
    <property type="project" value="InterPro"/>
</dbReference>
<gene>
    <name evidence="3" type="ORF">IC235_08185</name>
</gene>
<dbReference type="SUPFAM" id="SSF55073">
    <property type="entry name" value="Nucleotide cyclase"/>
    <property type="match status" value="1"/>
</dbReference>
<dbReference type="GO" id="GO:0004016">
    <property type="term" value="F:adenylate cyclase activity"/>
    <property type="evidence" value="ECO:0007669"/>
    <property type="project" value="UniProtKB-ARBA"/>
</dbReference>
<keyword evidence="1" id="KW-0812">Transmembrane</keyword>
<evidence type="ECO:0000256" key="1">
    <source>
        <dbReference type="SAM" id="Phobius"/>
    </source>
</evidence>
<dbReference type="Gene3D" id="3.30.70.1230">
    <property type="entry name" value="Nucleotide cyclase"/>
    <property type="match status" value="1"/>
</dbReference>
<evidence type="ECO:0000313" key="4">
    <source>
        <dbReference type="Proteomes" id="UP000612233"/>
    </source>
</evidence>
<dbReference type="InterPro" id="IPR050697">
    <property type="entry name" value="Adenylyl/Guanylyl_Cyclase_3/4"/>
</dbReference>
<evidence type="ECO:0000313" key="3">
    <source>
        <dbReference type="EMBL" id="MBD2767870.1"/>
    </source>
</evidence>
<feature type="domain" description="Guanylate cyclase" evidence="2">
    <location>
        <begin position="185"/>
        <end position="314"/>
    </location>
</feature>
<keyword evidence="4" id="KW-1185">Reference proteome</keyword>
<dbReference type="InterPro" id="IPR001054">
    <property type="entry name" value="A/G_cyclase"/>
</dbReference>
<reference evidence="3" key="1">
    <citation type="submission" date="2020-09" db="EMBL/GenBank/DDBJ databases">
        <authorList>
            <person name="Kim M.K."/>
        </authorList>
    </citation>
    <scope>NUCLEOTIDE SEQUENCE</scope>
    <source>
        <strain evidence="3">BT664</strain>
    </source>
</reference>
<dbReference type="EMBL" id="JACXAD010000007">
    <property type="protein sequence ID" value="MBD2767870.1"/>
    <property type="molecule type" value="Genomic_DNA"/>
</dbReference>
<evidence type="ECO:0000259" key="2">
    <source>
        <dbReference type="PROSITE" id="PS50125"/>
    </source>
</evidence>
<proteinExistence type="predicted"/>
<feature type="transmembrane region" description="Helical" evidence="1">
    <location>
        <begin position="85"/>
        <end position="108"/>
    </location>
</feature>
<dbReference type="AlphaFoldDB" id="A0A927BBS8"/>
<dbReference type="Pfam" id="PF00211">
    <property type="entry name" value="Guanylate_cyc"/>
    <property type="match status" value="1"/>
</dbReference>
<keyword evidence="1" id="KW-0472">Membrane</keyword>
<feature type="transmembrane region" description="Helical" evidence="1">
    <location>
        <begin position="27"/>
        <end position="46"/>
    </location>
</feature>
<dbReference type="RefSeq" id="WP_191004684.1">
    <property type="nucleotide sequence ID" value="NZ_JACXAD010000007.1"/>
</dbReference>
<dbReference type="InterPro" id="IPR029787">
    <property type="entry name" value="Nucleotide_cyclase"/>
</dbReference>
<protein>
    <submittedName>
        <fullName evidence="3">Adenylate/guanylate cyclase domain-containing protein</fullName>
    </submittedName>
</protein>
<dbReference type="GO" id="GO:0009190">
    <property type="term" value="P:cyclic nucleotide biosynthetic process"/>
    <property type="evidence" value="ECO:0007669"/>
    <property type="project" value="InterPro"/>
</dbReference>
<accession>A0A927BBS8</accession>
<dbReference type="PANTHER" id="PTHR43081:SF1">
    <property type="entry name" value="ADENYLATE CYCLASE, TERMINAL-DIFFERENTIATION SPECIFIC"/>
    <property type="match status" value="1"/>
</dbReference>
<feature type="transmembrane region" description="Helical" evidence="1">
    <location>
        <begin position="52"/>
        <end position="73"/>
    </location>
</feature>
<sequence length="370" mass="40949">MWRRGAPVWQRIHTAWRNPLERYRLRAELLVAVAFMVQLQLLALLAKGPDGFRFVGILGLGLAAGLLIGLLEVRVFPRALGRARLPVAIVCGALLHLLVLTLFVRLQLGAVELLRRLPESGLAAAAIRDRQAVAGTWGFTQVLLAYGLAMLNTTVLYQTSRVIGPRVLAGLLLGRYHRPVAEHRIFLFLDVKNSTGLAEQLGEQRYSRLISDFFYDLSAAVVASRGEIYQYVGDEAVITWPTATGSEQARCLSCFFAFDAAITRRQAYYLSQYGVVPAFKGGAHLGRVMATQVGDIKRDVVYHGDVLNTTARIQAQCNALHSRLLISEELRQRLGAIPEFRLMLLGQIALRGKQQPVQLVDVQPATQEGK</sequence>
<organism evidence="3 4">
    <name type="scientific">Hymenobacter montanus</name>
    <dbReference type="NCBI Taxonomy" id="2771359"/>
    <lineage>
        <taxon>Bacteria</taxon>
        <taxon>Pseudomonadati</taxon>
        <taxon>Bacteroidota</taxon>
        <taxon>Cytophagia</taxon>
        <taxon>Cytophagales</taxon>
        <taxon>Hymenobacteraceae</taxon>
        <taxon>Hymenobacter</taxon>
    </lineage>
</organism>
<dbReference type="PANTHER" id="PTHR43081">
    <property type="entry name" value="ADENYLATE CYCLASE, TERMINAL-DIFFERENTIATION SPECIFIC-RELATED"/>
    <property type="match status" value="1"/>
</dbReference>
<comment type="caution">
    <text evidence="3">The sequence shown here is derived from an EMBL/GenBank/DDBJ whole genome shotgun (WGS) entry which is preliminary data.</text>
</comment>
<dbReference type="CDD" id="cd07302">
    <property type="entry name" value="CHD"/>
    <property type="match status" value="1"/>
</dbReference>